<organism evidence="7 8">
    <name type="scientific">Rhizobium alvei</name>
    <dbReference type="NCBI Taxonomy" id="1132659"/>
    <lineage>
        <taxon>Bacteria</taxon>
        <taxon>Pseudomonadati</taxon>
        <taxon>Pseudomonadota</taxon>
        <taxon>Alphaproteobacteria</taxon>
        <taxon>Hyphomicrobiales</taxon>
        <taxon>Rhizobiaceae</taxon>
        <taxon>Rhizobium/Agrobacterium group</taxon>
        <taxon>Rhizobium</taxon>
    </lineage>
</organism>
<keyword evidence="5" id="KW-0411">Iron-sulfur</keyword>
<dbReference type="Proteomes" id="UP001174932">
    <property type="component" value="Unassembled WGS sequence"/>
</dbReference>
<dbReference type="Gene3D" id="2.20.25.90">
    <property type="entry name" value="ADC-like domains"/>
    <property type="match status" value="1"/>
</dbReference>
<accession>A0ABT8YJF4</accession>
<proteinExistence type="predicted"/>
<dbReference type="Gene3D" id="2.40.40.20">
    <property type="match status" value="1"/>
</dbReference>
<name>A0ABT8YJF4_9HYPH</name>
<dbReference type="PROSITE" id="PS51669">
    <property type="entry name" value="4FE4S_MOW_BIS_MGD"/>
    <property type="match status" value="1"/>
</dbReference>
<comment type="caution">
    <text evidence="7">The sequence shown here is derived from an EMBL/GenBank/DDBJ whole genome shotgun (WGS) entry which is preliminary data.</text>
</comment>
<dbReference type="InterPro" id="IPR050123">
    <property type="entry name" value="Prok_molybdopt-oxidoreductase"/>
</dbReference>
<evidence type="ECO:0000259" key="6">
    <source>
        <dbReference type="PROSITE" id="PS51669"/>
    </source>
</evidence>
<dbReference type="Pfam" id="PF00384">
    <property type="entry name" value="Molybdopterin"/>
    <property type="match status" value="1"/>
</dbReference>
<protein>
    <submittedName>
        <fullName evidence="7">Molybdopterin-dependent oxidoreductase</fullName>
    </submittedName>
</protein>
<dbReference type="SMART" id="SM00926">
    <property type="entry name" value="Molybdop_Fe4S4"/>
    <property type="match status" value="1"/>
</dbReference>
<dbReference type="InterPro" id="IPR006657">
    <property type="entry name" value="MoPterin_dinucl-bd_dom"/>
</dbReference>
<keyword evidence="2" id="KW-0479">Metal-binding</keyword>
<dbReference type="RefSeq" id="WP_304375567.1">
    <property type="nucleotide sequence ID" value="NZ_JAUOZU010000006.1"/>
</dbReference>
<dbReference type="Gene3D" id="3.40.228.10">
    <property type="entry name" value="Dimethylsulfoxide Reductase, domain 2"/>
    <property type="match status" value="1"/>
</dbReference>
<reference evidence="7" key="2">
    <citation type="submission" date="2023-07" db="EMBL/GenBank/DDBJ databases">
        <authorList>
            <person name="Shen H."/>
        </authorList>
    </citation>
    <scope>NUCLEOTIDE SEQUENCE</scope>
    <source>
        <strain evidence="7">TNR-22</strain>
    </source>
</reference>
<dbReference type="PANTHER" id="PTHR43105">
    <property type="entry name" value="RESPIRATORY NITRATE REDUCTASE"/>
    <property type="match status" value="1"/>
</dbReference>
<dbReference type="SUPFAM" id="SSF50692">
    <property type="entry name" value="ADC-like"/>
    <property type="match status" value="1"/>
</dbReference>
<evidence type="ECO:0000256" key="5">
    <source>
        <dbReference type="ARBA" id="ARBA00023014"/>
    </source>
</evidence>
<gene>
    <name evidence="7" type="ORF">Q4481_06760</name>
</gene>
<dbReference type="InterPro" id="IPR006656">
    <property type="entry name" value="Mopterin_OxRdtase"/>
</dbReference>
<dbReference type="EMBL" id="JAUOZU010000006">
    <property type="protein sequence ID" value="MDO6963651.1"/>
    <property type="molecule type" value="Genomic_DNA"/>
</dbReference>
<evidence type="ECO:0000256" key="1">
    <source>
        <dbReference type="ARBA" id="ARBA00022485"/>
    </source>
</evidence>
<dbReference type="Pfam" id="PF01568">
    <property type="entry name" value="Molydop_binding"/>
    <property type="match status" value="1"/>
</dbReference>
<reference evidence="7" key="1">
    <citation type="journal article" date="2015" name="Int. J. Syst. Evol. Microbiol.">
        <title>Rhizobium alvei sp. nov., isolated from a freshwater river.</title>
        <authorList>
            <person name="Sheu S.Y."/>
            <person name="Huang H.W."/>
            <person name="Young C.C."/>
            <person name="Chen W.M."/>
        </authorList>
    </citation>
    <scope>NUCLEOTIDE SEQUENCE</scope>
    <source>
        <strain evidence="7">TNR-22</strain>
    </source>
</reference>
<evidence type="ECO:0000256" key="4">
    <source>
        <dbReference type="ARBA" id="ARBA00023004"/>
    </source>
</evidence>
<dbReference type="SUPFAM" id="SSF53706">
    <property type="entry name" value="Formate dehydrogenase/DMSO reductase, domains 1-3"/>
    <property type="match status" value="1"/>
</dbReference>
<keyword evidence="1" id="KW-0004">4Fe-4S</keyword>
<dbReference type="PANTHER" id="PTHR43105:SF9">
    <property type="entry name" value="NADPH-FE(3+) OXIDOREDUCTASE SUBUNIT ALPHA"/>
    <property type="match status" value="1"/>
</dbReference>
<keyword evidence="4" id="KW-0408">Iron</keyword>
<evidence type="ECO:0000256" key="3">
    <source>
        <dbReference type="ARBA" id="ARBA00023002"/>
    </source>
</evidence>
<feature type="domain" description="4Fe-4S Mo/W bis-MGD-type" evidence="6">
    <location>
        <begin position="3"/>
        <end position="59"/>
    </location>
</feature>
<evidence type="ECO:0000256" key="2">
    <source>
        <dbReference type="ARBA" id="ARBA00022723"/>
    </source>
</evidence>
<keyword evidence="3" id="KW-0560">Oxidoreductase</keyword>
<sequence length="745" mass="80523">MAIETGYRICPLCEAACGLDVTHENGRVIAVRGAEDDPFSEGYICPKGVALADLHNDPDRLRTPLIRKDGRLVEASYDEAFALIEERLLPILAAHGPDALGFVLGNPVSHHYSLALYAQRLIRQSRTRYVYSASTVDQIPKHVSSGLMFGHWMSIAVPDITRTDLLVVLGANPAASNGSLWTVPDFKGKAKALIARGGRMITIDPRRTETARLASEHLFIRPGSDVFLLLAIVETLFAEDLVNTGHLADHLDGLEDLRAAVEPYSPERVADRCGMTAETIRDLARQLAKTERAVLYGRIGTCVQSFGTLNSWLVDVINILTGNLDREGGAMFPKAAAFAANTRGKPGIGRGVALGRYTSRAEAIAEVMSEFPVSSLAGEIASENEDRLRALISIGTNPVLSTPNGDRLSEALDKLDFMISFDIYLNETTRHADVILPGLSPLAESHWDYVFNQFAWRNTARFSEPVIADPDSRPHEWQMLLRLQAILRGLGADADLQALDDELTLAEISRVAGDLAPQVLAAASAFSGPERLVEIELRTGPYGDQFGTKPDGLTLAKVIASGKGLDLGLHEPRMPELLRTPSGRIELAPPLFIADLARVEADLSDPVPEMLLIGRRDLRSNNSWMHNLPILAKGPNRCKALVHPDDAARLGLADGGKAILSAAGRSIVVEIEWSDDMMAGVISVPHGWGHDLAGARLGLAARNPGVNVNRLLDEAARDPLSGNSVLNGIAITVAPYREPGLQAAE</sequence>
<dbReference type="InterPro" id="IPR009010">
    <property type="entry name" value="Asp_de-COase-like_dom_sf"/>
</dbReference>
<dbReference type="Gene3D" id="3.40.50.740">
    <property type="match status" value="1"/>
</dbReference>
<dbReference type="InterPro" id="IPR006963">
    <property type="entry name" value="Mopterin_OxRdtase_4Fe-4S_dom"/>
</dbReference>
<evidence type="ECO:0000313" key="8">
    <source>
        <dbReference type="Proteomes" id="UP001174932"/>
    </source>
</evidence>
<dbReference type="Pfam" id="PF04879">
    <property type="entry name" value="Molybdop_Fe4S4"/>
    <property type="match status" value="1"/>
</dbReference>
<evidence type="ECO:0000313" key="7">
    <source>
        <dbReference type="EMBL" id="MDO6963651.1"/>
    </source>
</evidence>
<keyword evidence="8" id="KW-1185">Reference proteome</keyword>